<evidence type="ECO:0000313" key="1">
    <source>
        <dbReference type="EMBL" id="ADV45368.1"/>
    </source>
</evidence>
<dbReference type="KEGG" id="nsa:Nitsa_0095"/>
<dbReference type="RefSeq" id="WP_013553065.1">
    <property type="nucleotide sequence ID" value="NC_014935.1"/>
</dbReference>
<reference evidence="2" key="2">
    <citation type="submission" date="2011-01" db="EMBL/GenBank/DDBJ databases">
        <title>The complete genome of Nitratifractor salsuginis DSM 16511.</title>
        <authorList>
            <consortium name="US DOE Joint Genome Institute (JGI-PGF)"/>
            <person name="Lucas S."/>
            <person name="Copeland A."/>
            <person name="Lapidus A."/>
            <person name="Bruce D."/>
            <person name="Goodwin L."/>
            <person name="Pitluck S."/>
            <person name="Kyrpides N."/>
            <person name="Mavromatis K."/>
            <person name="Ivanova N."/>
            <person name="Mikhailova N."/>
            <person name="Zeytun A."/>
            <person name="Detter J.C."/>
            <person name="Tapia R."/>
            <person name="Han C."/>
            <person name="Land M."/>
            <person name="Hauser L."/>
            <person name="Markowitz V."/>
            <person name="Cheng J.-F."/>
            <person name="Hugenholtz P."/>
            <person name="Woyke T."/>
            <person name="Wu D."/>
            <person name="Tindall B."/>
            <person name="Schuetze A."/>
            <person name="Brambilla E."/>
            <person name="Klenk H.-P."/>
            <person name="Eisen J.A."/>
        </authorList>
    </citation>
    <scope>NUCLEOTIDE SEQUENCE [LARGE SCALE GENOMIC DNA]</scope>
    <source>
        <strain evidence="2">DSM 16511 / JCM 12458 / E9I37-1</strain>
    </source>
</reference>
<keyword evidence="2" id="KW-1185">Reference proteome</keyword>
<name>E6WYC0_NITSE</name>
<dbReference type="STRING" id="749222.Nitsa_0095"/>
<dbReference type="OrthoDB" id="5372242at2"/>
<dbReference type="EMBL" id="CP002452">
    <property type="protein sequence ID" value="ADV45368.1"/>
    <property type="molecule type" value="Genomic_DNA"/>
</dbReference>
<dbReference type="eggNOG" id="COG1373">
    <property type="taxonomic scope" value="Bacteria"/>
</dbReference>
<evidence type="ECO:0000313" key="2">
    <source>
        <dbReference type="Proteomes" id="UP000008633"/>
    </source>
</evidence>
<dbReference type="AlphaFoldDB" id="E6WYC0"/>
<accession>E6WYC0</accession>
<dbReference type="Proteomes" id="UP000008633">
    <property type="component" value="Chromosome"/>
</dbReference>
<gene>
    <name evidence="1" type="ordered locus">Nitsa_0095</name>
</gene>
<proteinExistence type="predicted"/>
<protein>
    <submittedName>
        <fullName evidence="1">Uncharacterized protein</fullName>
    </submittedName>
</protein>
<sequence>MDILDYFYDLKPVPNPFYPRKLQLPEEGSFYLHGPRSSGKTALILHWLQAFTPESWLYLDAQDPAFALEDIDTALLEGFLKEEGISLLVIDHWYEGFLERLPRVSRLVLVGRTPLPPSLSLPSFELFPLDYEEFLGFDRSSAPVQAFNRFIKLGTLPPLALETPASALLRMREFFYATFDDQESRLLLILARFQGRRITAHQIYTTAREYFRISKDWTYATLKRFEEEKLIYLLPDLEKGPGKKLILYDFIFTRYLNKYQPFPATFDAMVALALLKHQRPFAVAGSLGYRLEDRNELILPSPFEGEDQFWKRAQQLYPKFVKTEVGKVWVVTVSNRYRFSLGTIEFEAIPFYEWSILNE</sequence>
<dbReference type="HOGENOM" id="CLU_064266_0_0_7"/>
<organism evidence="1 2">
    <name type="scientific">Nitratifractor salsuginis (strain DSM 16511 / JCM 12458 / E9I37-1)</name>
    <dbReference type="NCBI Taxonomy" id="749222"/>
    <lineage>
        <taxon>Bacteria</taxon>
        <taxon>Pseudomonadati</taxon>
        <taxon>Campylobacterota</taxon>
        <taxon>Epsilonproteobacteria</taxon>
        <taxon>Campylobacterales</taxon>
        <taxon>Sulfurovaceae</taxon>
        <taxon>Nitratifractor</taxon>
    </lineage>
</organism>
<reference evidence="1 2" key="1">
    <citation type="journal article" date="2011" name="Stand. Genomic Sci.">
        <title>Complete genome sequence of Nitratifractor salsuginis type strain (E9I37-1).</title>
        <authorList>
            <person name="Anderson I."/>
            <person name="Sikorski J."/>
            <person name="Zeytun A."/>
            <person name="Nolan M."/>
            <person name="Lapidus A."/>
            <person name="Lucas S."/>
            <person name="Hammon N."/>
            <person name="Deshpande S."/>
            <person name="Cheng J.F."/>
            <person name="Tapia R."/>
            <person name="Han C."/>
            <person name="Goodwin L."/>
            <person name="Pitluck S."/>
            <person name="Liolios K."/>
            <person name="Pagani I."/>
            <person name="Ivanova N."/>
            <person name="Huntemann M."/>
            <person name="Mavromatis K."/>
            <person name="Ovchinikova G."/>
            <person name="Pati A."/>
            <person name="Chen A."/>
            <person name="Palaniappan K."/>
            <person name="Land M."/>
            <person name="Hauser L."/>
            <person name="Brambilla E.M."/>
            <person name="Ngatchou-Djao O.D."/>
            <person name="Rohde M."/>
            <person name="Tindall B.J."/>
            <person name="Goker M."/>
            <person name="Detter J.C."/>
            <person name="Woyke T."/>
            <person name="Bristow J."/>
            <person name="Eisen J.A."/>
            <person name="Markowitz V."/>
            <person name="Hugenholtz P."/>
            <person name="Klenk H.P."/>
            <person name="Kyrpides N.C."/>
        </authorList>
    </citation>
    <scope>NUCLEOTIDE SEQUENCE [LARGE SCALE GENOMIC DNA]</scope>
    <source>
        <strain evidence="2">DSM 16511 / JCM 12458 / E9I37-1</strain>
    </source>
</reference>